<evidence type="ECO:0000313" key="3">
    <source>
        <dbReference type="Proteomes" id="UP001597478"/>
    </source>
</evidence>
<dbReference type="EMBL" id="JBHUOF010000016">
    <property type="protein sequence ID" value="MFD2800441.1"/>
    <property type="molecule type" value="Genomic_DNA"/>
</dbReference>
<evidence type="ECO:0000313" key="2">
    <source>
        <dbReference type="EMBL" id="MFD2800441.1"/>
    </source>
</evidence>
<dbReference type="Proteomes" id="UP001597478">
    <property type="component" value="Unassembled WGS sequence"/>
</dbReference>
<sequence>MAVHACSASTVTPSPLYGQSEPGLVSRQMRLSDAIQKQTNSLIDRIDASADDTEARAWLVDLGRELVEQGCGLLDYAGLDVSGVFAAVDGLLEAHSSDGAQETRPDE</sequence>
<accession>A0ABW5WDL9</accession>
<reference evidence="3" key="1">
    <citation type="journal article" date="2019" name="Int. J. Syst. Evol. Microbiol.">
        <title>The Global Catalogue of Microorganisms (GCM) 10K type strain sequencing project: providing services to taxonomists for standard genome sequencing and annotation.</title>
        <authorList>
            <consortium name="The Broad Institute Genomics Platform"/>
            <consortium name="The Broad Institute Genome Sequencing Center for Infectious Disease"/>
            <person name="Wu L."/>
            <person name="Ma J."/>
        </authorList>
    </citation>
    <scope>NUCLEOTIDE SEQUENCE [LARGE SCALE GENOMIC DNA]</scope>
    <source>
        <strain evidence="3">IBRC-M 10906</strain>
    </source>
</reference>
<evidence type="ECO:0000256" key="1">
    <source>
        <dbReference type="SAM" id="MobiDB-lite"/>
    </source>
</evidence>
<comment type="caution">
    <text evidence="2">The sequence shown here is derived from an EMBL/GenBank/DDBJ whole genome shotgun (WGS) entry which is preliminary data.</text>
</comment>
<feature type="region of interest" description="Disordered" evidence="1">
    <location>
        <begin position="1"/>
        <end position="22"/>
    </location>
</feature>
<proteinExistence type="predicted"/>
<dbReference type="RefSeq" id="WP_377390217.1">
    <property type="nucleotide sequence ID" value="NZ_JBHSAN010000021.1"/>
</dbReference>
<organism evidence="2 3">
    <name type="scientific">Prauserella oleivorans</name>
    <dbReference type="NCBI Taxonomy" id="1478153"/>
    <lineage>
        <taxon>Bacteria</taxon>
        <taxon>Bacillati</taxon>
        <taxon>Actinomycetota</taxon>
        <taxon>Actinomycetes</taxon>
        <taxon>Pseudonocardiales</taxon>
        <taxon>Pseudonocardiaceae</taxon>
        <taxon>Prauserella</taxon>
    </lineage>
</organism>
<protein>
    <submittedName>
        <fullName evidence="2">Uncharacterized protein</fullName>
    </submittedName>
</protein>
<name>A0ABW5WDL9_9PSEU</name>
<gene>
    <name evidence="2" type="ORF">ACFS2C_13640</name>
</gene>
<keyword evidence="3" id="KW-1185">Reference proteome</keyword>